<accession>A0AAV0XUE3</accession>
<comment type="caution">
    <text evidence="4">The sequence shown here is derived from an EMBL/GenBank/DDBJ whole genome shotgun (WGS) entry which is preliminary data.</text>
</comment>
<proteinExistence type="predicted"/>
<dbReference type="PANTHER" id="PTHR46428:SF1">
    <property type="entry name" value="KELCH DOMAIN-CONTAINING PROTEIN 10"/>
    <property type="match status" value="1"/>
</dbReference>
<dbReference type="PANTHER" id="PTHR46428">
    <property type="entry name" value="KELCH DOMAIN-CONTAINING PROTEIN 10"/>
    <property type="match status" value="1"/>
</dbReference>
<feature type="domain" description="Attractin/MKLN-like beta-propeller" evidence="3">
    <location>
        <begin position="172"/>
        <end position="345"/>
    </location>
</feature>
<dbReference type="SUPFAM" id="SSF117281">
    <property type="entry name" value="Kelch motif"/>
    <property type="match status" value="2"/>
</dbReference>
<gene>
    <name evidence="4" type="ORF">MEUPH1_LOCUS26144</name>
</gene>
<keyword evidence="5" id="KW-1185">Reference proteome</keyword>
<dbReference type="InterPro" id="IPR015915">
    <property type="entry name" value="Kelch-typ_b-propeller"/>
</dbReference>
<dbReference type="Pfam" id="PF24981">
    <property type="entry name" value="Beta-prop_ATRN-LZTR1"/>
    <property type="match status" value="1"/>
</dbReference>
<keyword evidence="1" id="KW-0880">Kelch repeat</keyword>
<evidence type="ECO:0000259" key="3">
    <source>
        <dbReference type="Pfam" id="PF24981"/>
    </source>
</evidence>
<protein>
    <recommendedName>
        <fullName evidence="3">Attractin/MKLN-like beta-propeller domain-containing protein</fullName>
    </recommendedName>
</protein>
<sequence length="408" mass="47072">MANNCISTYKFKPFHFTVLRKECDPAQGSIFIYGHQVVCNNNAYLLSFQTFNVRTNDAPGQRVMRQIWKYSLDSGEWIIVNCKNVPQELVTSYKIVTLPGDIIIIYGGIGVPSGGICRNRIYLANLANEYKENGMSFIDLEESGDVPFKLCGLGVVMDGKYIYTISNTTGPKNDMDVHRFDLSTRKWELLYKTIREDHDPTPIHEHKVVFFKGRIYIFGSKIRDADNNSIHYDFSKIHMFDVDTKQWQLLSAKHDHRVSEPGCPKTRYWHSCVQCPEKSNLVYLCGGLGDFQTFNDVWRIDIDTMQWEKLTNCIMPLPVYLHSTAVTPSGRICCYGGIVTERSDLDARTHSNDITSAWITIPKLKVICWEAMIHYFKEQMFKSSDECLKKIGIPQEFYERIIEARRIC</sequence>
<dbReference type="EMBL" id="CARXXK010001029">
    <property type="protein sequence ID" value="CAI6372244.1"/>
    <property type="molecule type" value="Genomic_DNA"/>
</dbReference>
<organism evidence="4 5">
    <name type="scientific">Macrosiphum euphorbiae</name>
    <name type="common">potato aphid</name>
    <dbReference type="NCBI Taxonomy" id="13131"/>
    <lineage>
        <taxon>Eukaryota</taxon>
        <taxon>Metazoa</taxon>
        <taxon>Ecdysozoa</taxon>
        <taxon>Arthropoda</taxon>
        <taxon>Hexapoda</taxon>
        <taxon>Insecta</taxon>
        <taxon>Pterygota</taxon>
        <taxon>Neoptera</taxon>
        <taxon>Paraneoptera</taxon>
        <taxon>Hemiptera</taxon>
        <taxon>Sternorrhyncha</taxon>
        <taxon>Aphidomorpha</taxon>
        <taxon>Aphidoidea</taxon>
        <taxon>Aphididae</taxon>
        <taxon>Macrosiphini</taxon>
        <taxon>Macrosiphum</taxon>
    </lineage>
</organism>
<dbReference type="Gene3D" id="2.120.10.80">
    <property type="entry name" value="Kelch-type beta propeller"/>
    <property type="match status" value="1"/>
</dbReference>
<name>A0AAV0XUE3_9HEMI</name>
<evidence type="ECO:0000313" key="5">
    <source>
        <dbReference type="Proteomes" id="UP001160148"/>
    </source>
</evidence>
<keyword evidence="2" id="KW-0677">Repeat</keyword>
<dbReference type="AlphaFoldDB" id="A0AAV0XUE3"/>
<evidence type="ECO:0000256" key="2">
    <source>
        <dbReference type="ARBA" id="ARBA00022737"/>
    </source>
</evidence>
<evidence type="ECO:0000313" key="4">
    <source>
        <dbReference type="EMBL" id="CAI6372244.1"/>
    </source>
</evidence>
<dbReference type="InterPro" id="IPR056737">
    <property type="entry name" value="Beta-prop_ATRN-MKLN-like"/>
</dbReference>
<reference evidence="4 5" key="1">
    <citation type="submission" date="2023-01" db="EMBL/GenBank/DDBJ databases">
        <authorList>
            <person name="Whitehead M."/>
        </authorList>
    </citation>
    <scope>NUCLEOTIDE SEQUENCE [LARGE SCALE GENOMIC DNA]</scope>
</reference>
<evidence type="ECO:0000256" key="1">
    <source>
        <dbReference type="ARBA" id="ARBA00022441"/>
    </source>
</evidence>
<dbReference type="GO" id="GO:0032874">
    <property type="term" value="P:positive regulation of stress-activated MAPK cascade"/>
    <property type="evidence" value="ECO:0007669"/>
    <property type="project" value="TreeGrafter"/>
</dbReference>
<dbReference type="Proteomes" id="UP001160148">
    <property type="component" value="Unassembled WGS sequence"/>
</dbReference>
<dbReference type="InterPro" id="IPR052125">
    <property type="entry name" value="KLHDC10"/>
</dbReference>